<gene>
    <name evidence="2" type="ORF">GCM10008936_17500</name>
</gene>
<evidence type="ECO:0000313" key="2">
    <source>
        <dbReference type="EMBL" id="GAA0490153.1"/>
    </source>
</evidence>
<comment type="caution">
    <text evidence="2">The sequence shown here is derived from an EMBL/GenBank/DDBJ whole genome shotgun (WGS) entry which is preliminary data.</text>
</comment>
<evidence type="ECO:0000313" key="3">
    <source>
        <dbReference type="Proteomes" id="UP001410648"/>
    </source>
</evidence>
<dbReference type="InterPro" id="IPR047951">
    <property type="entry name" value="Transpos_ISL3"/>
</dbReference>
<evidence type="ECO:0000259" key="1">
    <source>
        <dbReference type="Pfam" id="PF01610"/>
    </source>
</evidence>
<dbReference type="Pfam" id="PF01610">
    <property type="entry name" value="DDE_Tnp_ISL3"/>
    <property type="match status" value="2"/>
</dbReference>
<dbReference type="Proteomes" id="UP001410648">
    <property type="component" value="Unassembled WGS sequence"/>
</dbReference>
<feature type="domain" description="Transposase IS204/IS1001/IS1096/IS1165 DDE" evidence="1">
    <location>
        <begin position="3"/>
        <end position="81"/>
    </location>
</feature>
<dbReference type="PANTHER" id="PTHR33498:SF1">
    <property type="entry name" value="TRANSPOSASE FOR INSERTION SEQUENCE ELEMENT IS1557"/>
    <property type="match status" value="1"/>
</dbReference>
<dbReference type="InterPro" id="IPR002560">
    <property type="entry name" value="Transposase_DDE"/>
</dbReference>
<organism evidence="2 3">
    <name type="scientific">Alkalibacterium indicireducens</name>
    <dbReference type="NCBI Taxonomy" id="398758"/>
    <lineage>
        <taxon>Bacteria</taxon>
        <taxon>Bacillati</taxon>
        <taxon>Bacillota</taxon>
        <taxon>Bacilli</taxon>
        <taxon>Lactobacillales</taxon>
        <taxon>Carnobacteriaceae</taxon>
        <taxon>Alkalibacterium</taxon>
    </lineage>
</organism>
<accession>A0ABP3KZR0</accession>
<sequence>MKKKLRYGTILVDSLTHQVIDLIDSRETEAVSKWLAYFPNLLIVSRDGSNTYKKAIETAHPQAIQVNERFHLIKNLTDYIKTYWMNHLPVNVPLKGIKQPKTLALSLSAADNNRQLSAAEKARRAKELNKNGWTKTATCRALNMDARTYDKLAANSFTVSLPLSEQRHNETVRRKEKVIHEAMRLKQLGYTYSAIGRELDKNPITIKRYITKEVTAVSKATGSKKRASILSPFYTDINLAFEKGLMASTIEELIRQKGYKGSSSLVRHYVSGMKKDRQRTNKPLSPRYTIQRSYVLQLLYQPEYSFEKLTPEESQCLFEQYPFVKELYDSIQIFKKMLETHDGKGMGDWLFQAEQSPYKELHSFVDGTKQDLDAVLMAIQSPYSNGLVEGSINKLKVIKRIMYGRCSFALLRNKVLLLERFHSVN</sequence>
<reference evidence="3" key="1">
    <citation type="journal article" date="2019" name="Int. J. Syst. Evol. Microbiol.">
        <title>The Global Catalogue of Microorganisms (GCM) 10K type strain sequencing project: providing services to taxonomists for standard genome sequencing and annotation.</title>
        <authorList>
            <consortium name="The Broad Institute Genomics Platform"/>
            <consortium name="The Broad Institute Genome Sequencing Center for Infectious Disease"/>
            <person name="Wu L."/>
            <person name="Ma J."/>
        </authorList>
    </citation>
    <scope>NUCLEOTIDE SEQUENCE [LARGE SCALE GENOMIC DNA]</scope>
    <source>
        <strain evidence="3">JCM 14232</strain>
    </source>
</reference>
<name>A0ABP3KZR0_9LACT</name>
<dbReference type="EMBL" id="BAAADA010000158">
    <property type="protein sequence ID" value="GAA0490153.1"/>
    <property type="molecule type" value="Genomic_DNA"/>
</dbReference>
<feature type="domain" description="Transposase IS204/IS1001/IS1096/IS1165 DDE" evidence="1">
    <location>
        <begin position="307"/>
        <end position="414"/>
    </location>
</feature>
<keyword evidence="3" id="KW-1185">Reference proteome</keyword>
<proteinExistence type="predicted"/>
<protein>
    <recommendedName>
        <fullName evidence="1">Transposase IS204/IS1001/IS1096/IS1165 DDE domain-containing protein</fullName>
    </recommendedName>
</protein>
<dbReference type="PANTHER" id="PTHR33498">
    <property type="entry name" value="TRANSPOSASE FOR INSERTION SEQUENCE ELEMENT IS1557"/>
    <property type="match status" value="1"/>
</dbReference>